<protein>
    <submittedName>
        <fullName evidence="1">Uncharacterized protein</fullName>
    </submittedName>
</protein>
<name>A0A6M3IR03_9ZZZZ</name>
<accession>A0A6M3IR03</accession>
<dbReference type="EMBL" id="MT141381">
    <property type="protein sequence ID" value="QJA59691.1"/>
    <property type="molecule type" value="Genomic_DNA"/>
</dbReference>
<organism evidence="1">
    <name type="scientific">viral metagenome</name>
    <dbReference type="NCBI Taxonomy" id="1070528"/>
    <lineage>
        <taxon>unclassified sequences</taxon>
        <taxon>metagenomes</taxon>
        <taxon>organismal metagenomes</taxon>
    </lineage>
</organism>
<sequence>MPKQLTQQIVLEYLKLVSGTFTARTMCNELNIVTVESKGHLRVILHRLCESGVIAKTNLDGTYRRIDNERKPIDWQSADISKVLPIKLPFGIHEVCKIYPKSIIVVAGSKNEGKTSFLLECVKLNMGRFVIDLYNSETGPEQLKERLMPLDIPEPAPFNTYERYDNFADVIEPDHMAVIDYLDFNSEVYLVGTEIDNIFRKINSCAIIGLQKPPPSVTYVKGVKKVIERDLAYGGGFTAKRAVLYISLSSHKCKLVYVKTPSNPKAKPNNMTWKYSFDDNGYFTNIQRYYGDDDDEVEF</sequence>
<gene>
    <name evidence="1" type="ORF">MM415B01245_0003</name>
</gene>
<evidence type="ECO:0000313" key="1">
    <source>
        <dbReference type="EMBL" id="QJA59691.1"/>
    </source>
</evidence>
<reference evidence="1" key="1">
    <citation type="submission" date="2020-03" db="EMBL/GenBank/DDBJ databases">
        <title>The deep terrestrial virosphere.</title>
        <authorList>
            <person name="Holmfeldt K."/>
            <person name="Nilsson E."/>
            <person name="Simone D."/>
            <person name="Lopez-Fernandez M."/>
            <person name="Wu X."/>
            <person name="de Brujin I."/>
            <person name="Lundin D."/>
            <person name="Andersson A."/>
            <person name="Bertilsson S."/>
            <person name="Dopson M."/>
        </authorList>
    </citation>
    <scope>NUCLEOTIDE SEQUENCE</scope>
    <source>
        <strain evidence="1">MM415B01245</strain>
    </source>
</reference>
<dbReference type="AlphaFoldDB" id="A0A6M3IR03"/>
<proteinExistence type="predicted"/>